<feature type="region of interest" description="Disordered" evidence="1">
    <location>
        <begin position="821"/>
        <end position="854"/>
    </location>
</feature>
<feature type="region of interest" description="Disordered" evidence="1">
    <location>
        <begin position="876"/>
        <end position="910"/>
    </location>
</feature>
<comment type="caution">
    <text evidence="2">The sequence shown here is derived from an EMBL/GenBank/DDBJ whole genome shotgun (WGS) entry which is preliminary data.</text>
</comment>
<feature type="compositionally biased region" description="Basic and acidic residues" evidence="1">
    <location>
        <begin position="697"/>
        <end position="718"/>
    </location>
</feature>
<dbReference type="OrthoDB" id="6769536at2759"/>
<feature type="compositionally biased region" description="Basic and acidic residues" evidence="1">
    <location>
        <begin position="1174"/>
        <end position="1192"/>
    </location>
</feature>
<gene>
    <name evidence="2" type="ORF">ILUMI_20857</name>
</gene>
<dbReference type="AlphaFoldDB" id="A0A8K0CK15"/>
<feature type="compositionally biased region" description="Polar residues" evidence="1">
    <location>
        <begin position="1158"/>
        <end position="1170"/>
    </location>
</feature>
<feature type="region of interest" description="Disordered" evidence="1">
    <location>
        <begin position="697"/>
        <end position="753"/>
    </location>
</feature>
<dbReference type="Proteomes" id="UP000801492">
    <property type="component" value="Unassembled WGS sequence"/>
</dbReference>
<feature type="compositionally biased region" description="Basic and acidic residues" evidence="1">
    <location>
        <begin position="876"/>
        <end position="903"/>
    </location>
</feature>
<feature type="region of interest" description="Disordered" evidence="1">
    <location>
        <begin position="119"/>
        <end position="146"/>
    </location>
</feature>
<evidence type="ECO:0000313" key="2">
    <source>
        <dbReference type="EMBL" id="KAF2885325.1"/>
    </source>
</evidence>
<keyword evidence="3" id="KW-1185">Reference proteome</keyword>
<feature type="compositionally biased region" description="Polar residues" evidence="1">
    <location>
        <begin position="639"/>
        <end position="649"/>
    </location>
</feature>
<name>A0A8K0CK15_IGNLU</name>
<dbReference type="EMBL" id="VTPC01089970">
    <property type="protein sequence ID" value="KAF2885325.1"/>
    <property type="molecule type" value="Genomic_DNA"/>
</dbReference>
<feature type="compositionally biased region" description="Low complexity" evidence="1">
    <location>
        <begin position="1140"/>
        <end position="1157"/>
    </location>
</feature>
<evidence type="ECO:0000313" key="3">
    <source>
        <dbReference type="Proteomes" id="UP000801492"/>
    </source>
</evidence>
<accession>A0A8K0CK15</accession>
<reference evidence="2" key="1">
    <citation type="submission" date="2019-08" db="EMBL/GenBank/DDBJ databases">
        <title>The genome of the North American firefly Photinus pyralis.</title>
        <authorList>
            <consortium name="Photinus pyralis genome working group"/>
            <person name="Fallon T.R."/>
            <person name="Sander Lower S.E."/>
            <person name="Weng J.-K."/>
        </authorList>
    </citation>
    <scope>NUCLEOTIDE SEQUENCE</scope>
    <source>
        <strain evidence="2">TRF0915ILg1</strain>
        <tissue evidence="2">Whole body</tissue>
    </source>
</reference>
<feature type="compositionally biased region" description="Low complexity" evidence="1">
    <location>
        <begin position="1258"/>
        <end position="1274"/>
    </location>
</feature>
<feature type="compositionally biased region" description="Basic and acidic residues" evidence="1">
    <location>
        <begin position="137"/>
        <end position="146"/>
    </location>
</feature>
<feature type="compositionally biased region" description="Low complexity" evidence="1">
    <location>
        <begin position="735"/>
        <end position="752"/>
    </location>
</feature>
<feature type="compositionally biased region" description="Basic and acidic residues" evidence="1">
    <location>
        <begin position="1127"/>
        <end position="1138"/>
    </location>
</feature>
<protein>
    <submittedName>
        <fullName evidence="2">Uncharacterized protein</fullName>
    </submittedName>
</protein>
<proteinExistence type="predicted"/>
<feature type="compositionally biased region" description="Low complexity" evidence="1">
    <location>
        <begin position="1098"/>
        <end position="1126"/>
    </location>
</feature>
<evidence type="ECO:0000256" key="1">
    <source>
        <dbReference type="SAM" id="MobiDB-lite"/>
    </source>
</evidence>
<sequence length="1274" mass="141738">MPSRQSTLKEDLSKVLSEIKTSREIDSEEAADDLVRELSLKTPSRQSTLKEDLSKVLSEKAADDSIRKISSEVPSKRSILKEALSNVPSEIKDSRGTDFEEAVDDTVRKLSSKVLSRQSTLKDGWSKGLSEESVDGSVRKAGSEVRSRRSTLKTALSKVISDMKTSRRIDSEKAVENLVQVLSSRLPTKQATLRETLSKVLYGDTDSDESFDDSLLKELLEVVVEDESSIVLDELVSKESVDSKKSFQEEIAEESPLKDKSKMLYKTRDSRELSLKESLNVSNGDKLLANMSSTTKRSEEIKENLSKLLFGVSSRDIGSQEEEILRKIVSSARTSLEARSKQPVDAIVLKEDLSKKSSLAKPSREMSSIEPSKLPILKSDLPRAPSLARPSRERSSKGVSKVQITLENQVFEIPSDTISDDVSDSKVTNSDEATVTEVVSPRESSKTSVVDEEFVKTSAAEVKPTSKVSSAEEDLVKPPSQASVQDVELSQDKLSLKVILDRHDVPLSREQSAELFKSKDVSTSKKPSAIEIMLKQEPEGLGHVISLVADEKIEGSTETININCTSSVFENLQNLETKLQSLSKTQAVEQAHACGTSTCKQENLPQEISETLEATLASLLKVTTLPSQDQESQAKETKSSTSTIRTSPSGCACEMLSSIPEELREPLQMVLRGLVKASVRSVKKLAEDSKSIALKQQLEKKGKVQESEDIKKVSESKRPVAKSPPGKRSPKHSPKQSPRSSISSKSNLSDKSFGPYKSNFQNYFLRAVYKSIDSLSKKKNVERELSEINEEDASKKVPKDILEQICYLSIAELENDVTKLQSNNTVEQRKEDKPPNVSEHSCHQHARPGSSKNVDDTLANSCNCCNIEHKDLRSVDKDDTTGAVKKEEEQPKQLVEEKDKTGDASKVGETIPRCLPSVDEESIITMERVKRGVDDIRLTTPSFFGSHESVSDRLLLAKLADRKSKDTLETTDHKSELEKLRDKMSDKEVFEKLLDSYEKEEMIVDRLSNDEEFFKSQLELVKSKESVETLFKETDKTLKGGSSRSHKTYSVQILDESREAIKQEGQSNTSSFSSKKKSKRSQELKMHEKLIPSERLTIPSSSPKSIPHKSYIQSSFSEQSTSSSDSSNKEIPHDKESVCEESISSKVSKSSPLSSKKQITSTKVSDSSAIGQKIEIKHNKESKNRIHKESISSKKSSVSNQEIKPIEEPKVTKSFKSYEKLHHEKKMYSSSDSSEEEMKFRKRPRSSVTRKSEEKFLSSRSLVSSGSSALKKND</sequence>
<feature type="region of interest" description="Disordered" evidence="1">
    <location>
        <begin position="359"/>
        <end position="399"/>
    </location>
</feature>
<feature type="region of interest" description="Disordered" evidence="1">
    <location>
        <begin position="1058"/>
        <end position="1274"/>
    </location>
</feature>
<feature type="region of interest" description="Disordered" evidence="1">
    <location>
        <begin position="626"/>
        <end position="651"/>
    </location>
</feature>
<organism evidence="2 3">
    <name type="scientific">Ignelater luminosus</name>
    <name type="common">Cucubano</name>
    <name type="synonym">Pyrophorus luminosus</name>
    <dbReference type="NCBI Taxonomy" id="2038154"/>
    <lineage>
        <taxon>Eukaryota</taxon>
        <taxon>Metazoa</taxon>
        <taxon>Ecdysozoa</taxon>
        <taxon>Arthropoda</taxon>
        <taxon>Hexapoda</taxon>
        <taxon>Insecta</taxon>
        <taxon>Pterygota</taxon>
        <taxon>Neoptera</taxon>
        <taxon>Endopterygota</taxon>
        <taxon>Coleoptera</taxon>
        <taxon>Polyphaga</taxon>
        <taxon>Elateriformia</taxon>
        <taxon>Elateroidea</taxon>
        <taxon>Elateridae</taxon>
        <taxon>Agrypninae</taxon>
        <taxon>Pyrophorini</taxon>
        <taxon>Ignelater</taxon>
    </lineage>
</organism>
<feature type="compositionally biased region" description="Basic and acidic residues" evidence="1">
    <location>
        <begin position="1080"/>
        <end position="1092"/>
    </location>
</feature>
<feature type="compositionally biased region" description="Basic and acidic residues" evidence="1">
    <location>
        <begin position="1204"/>
        <end position="1222"/>
    </location>
</feature>